<feature type="region of interest" description="Disordered" evidence="1">
    <location>
        <begin position="237"/>
        <end position="357"/>
    </location>
</feature>
<dbReference type="InterPro" id="IPR003902">
    <property type="entry name" value="Tscrpt_reg_GCM"/>
</dbReference>
<feature type="domain" description="GCM" evidence="2">
    <location>
        <begin position="358"/>
        <end position="483"/>
    </location>
</feature>
<feature type="compositionally biased region" description="Basic and acidic residues" evidence="1">
    <location>
        <begin position="277"/>
        <end position="298"/>
    </location>
</feature>
<feature type="compositionally biased region" description="Polar residues" evidence="1">
    <location>
        <begin position="496"/>
        <end position="507"/>
    </location>
</feature>
<feature type="region of interest" description="Disordered" evidence="1">
    <location>
        <begin position="1766"/>
        <end position="1813"/>
    </location>
</feature>
<evidence type="ECO:0000259" key="2">
    <source>
        <dbReference type="Pfam" id="PF03615"/>
    </source>
</evidence>
<sequence length="1813" mass="205033">MSGRPSSSFSSRWNITVNLTSNCGLVELDYASSSGNGHRADRAQADQAMRVNLVMNQQSGVEGIEPIERHEGPQHRQLVDEQPANPPRSLGPLTADQQEVSLTAGNMRLLEFPQGSQHRQLVAEEDVLPQRSLMQPSAEQRGGVLGHLEFPQGSQHRQSVAEQDVLPQRSLTPPFEEQSNARGPGELTQSSEHRRPAAEQDMSQQRSLIPPFEEQRCTPLRFSSLLRRAIEKTLLPPAHTRGLRELTQDSEHRRPVAEQDVSPQRSPSADQRCNPRGLRELARGSEHRRPVAERDMPRQRSLTLPPADKRPDPNAGEPLDWPSESQHHQPAVRQTDRPQQSPLPLVEESRVEGEDGFDWPQGFQRRRYIVGQEPSNWNHSKWQWHSNGYTKRHGCSAEVRICLGVIQCANPDCRNLLRPNTHAASRTRQLDGNCINKLCRLPSRLKYIQCLAKSYHYRAEHDGISYSVWEHEGTHSHPQPPPKGRRINIPARRTTTEPQHLTHTLPRSLSPPVLTKPATGFSHLNNLSPAASDHERSPSQISPRDRVSFPSGPGEKFTSCLANISEVQEELDSPFLVESSFAGPTYLVFQTSFMRRYLEEFVETHYLKSQEFSTALPLFITITDANRTLFKEGVFDATCIFDMTMFTWVPVSYTWARQHDTAHHKPHFRHLNQCIIDYIRAAGSKIEFDSKFVTHSVVMPGPQRSSRAEAYADAVLTTRPLFSALTPELQSVERGILISEARKADGDIIIHFWKSAQWLGANDSLVPSSDANKYWRLCGVMASDDSSFHDWRNAVTTLHDSFPKVGGWLSLWLQPAVASATFSACSQVDLVNLEDISGTTETELFPVLHRSEAYELVPGIKNLYCYAKGLEKRRDRIKVSGYDHVSHQGKTPLQLTTPSINLQSVHETPIHPTHSLQSYQWDNNSCFIDNGLELWFRAFSQWPFDSQSEFLRKVPTESFLGCLFFHYDRRLKQISREVSLETLVRNLSLMQTLTRHYVCEVWKVHLLGDYGCSKTWLTRAVKDKNPPRDIQGYFGVDHTVTRCCERGHSTNTFPSANPQVIFPLNDDEVRVARHTAGRIPVNLTDYFSHVIPRVPGGRDANATTALHKLPAELCSEPSCFSMAFITEITTRWPQILNISHYANVDPSQEVLYEDFVTISNSDGTTVVYELVGRAFHRVNHFVSQLRIGGEWYFYNDLKGHLEKSSNSNPMDDGYEPTYYVYHRRSLTAETIRRSECISKDYEIGQSVARPEPTFVPGEDQRTSASTGVASGGPRNTESLIKDFEVGQPVAPPEPTSVPDENAECISPPADVVSDDPHSGKIAFPGRVLQVYEPDAYVPCSDTCREKFGNLIDRTVSCLFCRKEWHEFCMEWTFSQNFFIGLGHPWGCPDCVNNINGAWDQYMIDEYILLRPEGSTRYFPAKVLGRSSTSQAHLQWYKGNIYQDETEAPEDSLTTSHPGACLIAYFYENYDYTQDDLGTIKWPIQFFIDAHNEYGYSNPLIMSALENSFHTVMEIVSFKVQHPIISLFKEWKEQMPAARGGSLPYLQQLFNVEQEFEHKFDIDILPGDESLIEPFFSEVYNVARSSMDAENPDHLAMVAKILFRLVVMRVYLAKAPQHDSQIYWLSLRKTDSSLSGPTSDITRSGHIVRHKSLPEQAALACFSPEPVHGHIPSKQCVNVMKDMAASEAFGHTSSRLHLQPDLETEPHFPIAQAFIGQDEYVFAATAEAGLAGGTAFRPREFDLFPPKSVHRKVDHGTEAELAPVDEALATDQTKDADANIEKKSVGKAKKSRKKRGPKGQLTELRRSKRLRQIE</sequence>
<proteinExistence type="predicted"/>
<dbReference type="Proteomes" id="UP000284706">
    <property type="component" value="Unassembled WGS sequence"/>
</dbReference>
<gene>
    <name evidence="3" type="ORF">CVT26_014503</name>
</gene>
<keyword evidence="4" id="KW-1185">Reference proteome</keyword>
<feature type="region of interest" description="Disordered" evidence="1">
    <location>
        <begin position="493"/>
        <end position="552"/>
    </location>
</feature>
<feature type="region of interest" description="Disordered" evidence="1">
    <location>
        <begin position="72"/>
        <end position="93"/>
    </location>
</feature>
<feature type="compositionally biased region" description="Polar residues" evidence="1">
    <location>
        <begin position="1262"/>
        <end position="1276"/>
    </location>
</feature>
<protein>
    <recommendedName>
        <fullName evidence="2">GCM domain-containing protein</fullName>
    </recommendedName>
</protein>
<reference evidence="3 4" key="1">
    <citation type="journal article" date="2018" name="Evol. Lett.">
        <title>Horizontal gene cluster transfer increased hallucinogenic mushroom diversity.</title>
        <authorList>
            <person name="Reynolds H.T."/>
            <person name="Vijayakumar V."/>
            <person name="Gluck-Thaler E."/>
            <person name="Korotkin H.B."/>
            <person name="Matheny P.B."/>
            <person name="Slot J.C."/>
        </authorList>
    </citation>
    <scope>NUCLEOTIDE SEQUENCE [LARGE SCALE GENOMIC DNA]</scope>
    <source>
        <strain evidence="3 4">SRW20</strain>
    </source>
</reference>
<name>A0A409WS80_9AGAR</name>
<feature type="region of interest" description="Disordered" evidence="1">
    <location>
        <begin position="172"/>
        <end position="215"/>
    </location>
</feature>
<feature type="compositionally biased region" description="Polar residues" evidence="1">
    <location>
        <begin position="261"/>
        <end position="271"/>
    </location>
</feature>
<dbReference type="SUPFAM" id="SSF90073">
    <property type="entry name" value="GCM domain"/>
    <property type="match status" value="1"/>
</dbReference>
<dbReference type="Pfam" id="PF03615">
    <property type="entry name" value="GCM"/>
    <property type="match status" value="1"/>
</dbReference>
<accession>A0A409WS80</accession>
<dbReference type="InterPro" id="IPR036115">
    <property type="entry name" value="GCM_dom_sf"/>
</dbReference>
<feature type="compositionally biased region" description="Basic and acidic residues" evidence="1">
    <location>
        <begin position="532"/>
        <end position="547"/>
    </location>
</feature>
<dbReference type="EMBL" id="NHYE01004877">
    <property type="protein sequence ID" value="PPQ81362.1"/>
    <property type="molecule type" value="Genomic_DNA"/>
</dbReference>
<dbReference type="InParanoid" id="A0A409WS80"/>
<dbReference type="OrthoDB" id="3046222at2759"/>
<feature type="compositionally biased region" description="Basic and acidic residues" evidence="1">
    <location>
        <begin position="1771"/>
        <end position="1783"/>
    </location>
</feature>
<feature type="compositionally biased region" description="Basic and acidic residues" evidence="1">
    <location>
        <begin position="242"/>
        <end position="257"/>
    </location>
</feature>
<dbReference type="GO" id="GO:0003677">
    <property type="term" value="F:DNA binding"/>
    <property type="evidence" value="ECO:0007669"/>
    <property type="project" value="InterPro"/>
</dbReference>
<comment type="caution">
    <text evidence="3">The sequence shown here is derived from an EMBL/GenBank/DDBJ whole genome shotgun (WGS) entry which is preliminary data.</text>
</comment>
<evidence type="ECO:0000313" key="4">
    <source>
        <dbReference type="Proteomes" id="UP000284706"/>
    </source>
</evidence>
<feature type="region of interest" description="Disordered" evidence="1">
    <location>
        <begin position="1249"/>
        <end position="1276"/>
    </location>
</feature>
<dbReference type="GO" id="GO:0006355">
    <property type="term" value="P:regulation of DNA-templated transcription"/>
    <property type="evidence" value="ECO:0007669"/>
    <property type="project" value="InterPro"/>
</dbReference>
<feature type="compositionally biased region" description="Basic residues" evidence="1">
    <location>
        <begin position="1784"/>
        <end position="1796"/>
    </location>
</feature>
<organism evidence="3 4">
    <name type="scientific">Gymnopilus dilepis</name>
    <dbReference type="NCBI Taxonomy" id="231916"/>
    <lineage>
        <taxon>Eukaryota</taxon>
        <taxon>Fungi</taxon>
        <taxon>Dikarya</taxon>
        <taxon>Basidiomycota</taxon>
        <taxon>Agaricomycotina</taxon>
        <taxon>Agaricomycetes</taxon>
        <taxon>Agaricomycetidae</taxon>
        <taxon>Agaricales</taxon>
        <taxon>Agaricineae</taxon>
        <taxon>Hymenogastraceae</taxon>
        <taxon>Gymnopilus</taxon>
    </lineage>
</organism>
<dbReference type="STRING" id="231916.A0A409WS80"/>
<evidence type="ECO:0000256" key="1">
    <source>
        <dbReference type="SAM" id="MobiDB-lite"/>
    </source>
</evidence>
<evidence type="ECO:0000313" key="3">
    <source>
        <dbReference type="EMBL" id="PPQ81362.1"/>
    </source>
</evidence>